<feature type="compositionally biased region" description="Polar residues" evidence="1">
    <location>
        <begin position="18"/>
        <end position="29"/>
    </location>
</feature>
<keyword evidence="3" id="KW-1185">Reference proteome</keyword>
<dbReference type="EnsemblPlants" id="AET5Gv20107700.1">
    <property type="protein sequence ID" value="AET5Gv20107700.1"/>
    <property type="gene ID" value="AET5Gv20107700"/>
</dbReference>
<reference evidence="3" key="1">
    <citation type="journal article" date="2014" name="Science">
        <title>Ancient hybridizations among the ancestral genomes of bread wheat.</title>
        <authorList>
            <consortium name="International Wheat Genome Sequencing Consortium,"/>
            <person name="Marcussen T."/>
            <person name="Sandve S.R."/>
            <person name="Heier L."/>
            <person name="Spannagl M."/>
            <person name="Pfeifer M."/>
            <person name="Jakobsen K.S."/>
            <person name="Wulff B.B."/>
            <person name="Steuernagel B."/>
            <person name="Mayer K.F."/>
            <person name="Olsen O.A."/>
        </authorList>
    </citation>
    <scope>NUCLEOTIDE SEQUENCE [LARGE SCALE GENOMIC DNA]</scope>
    <source>
        <strain evidence="3">cv. AL8/78</strain>
    </source>
</reference>
<accession>A0A453JLC1</accession>
<dbReference type="Gramene" id="AET5Gv20107700.1">
    <property type="protein sequence ID" value="AET5Gv20107700.1"/>
    <property type="gene ID" value="AET5Gv20107700"/>
</dbReference>
<reference evidence="2" key="5">
    <citation type="journal article" date="2021" name="G3 (Bethesda)">
        <title>Aegilops tauschii genome assembly Aet v5.0 features greater sequence contiguity and improved annotation.</title>
        <authorList>
            <person name="Wang L."/>
            <person name="Zhu T."/>
            <person name="Rodriguez J.C."/>
            <person name="Deal K.R."/>
            <person name="Dubcovsky J."/>
            <person name="McGuire P.E."/>
            <person name="Lux T."/>
            <person name="Spannagl M."/>
            <person name="Mayer K.F.X."/>
            <person name="Baldrich P."/>
            <person name="Meyers B.C."/>
            <person name="Huo N."/>
            <person name="Gu Y.Q."/>
            <person name="Zhou H."/>
            <person name="Devos K.M."/>
            <person name="Bennetzen J.L."/>
            <person name="Unver T."/>
            <person name="Budak H."/>
            <person name="Gulick P.J."/>
            <person name="Galiba G."/>
            <person name="Kalapos B."/>
            <person name="Nelson D.R."/>
            <person name="Li P."/>
            <person name="You F.M."/>
            <person name="Luo M.C."/>
            <person name="Dvorak J."/>
        </authorList>
    </citation>
    <scope>NUCLEOTIDE SEQUENCE [LARGE SCALE GENOMIC DNA]</scope>
    <source>
        <strain evidence="2">cv. AL8/78</strain>
    </source>
</reference>
<organism evidence="2 3">
    <name type="scientific">Aegilops tauschii subsp. strangulata</name>
    <name type="common">Goatgrass</name>
    <dbReference type="NCBI Taxonomy" id="200361"/>
    <lineage>
        <taxon>Eukaryota</taxon>
        <taxon>Viridiplantae</taxon>
        <taxon>Streptophyta</taxon>
        <taxon>Embryophyta</taxon>
        <taxon>Tracheophyta</taxon>
        <taxon>Spermatophyta</taxon>
        <taxon>Magnoliopsida</taxon>
        <taxon>Liliopsida</taxon>
        <taxon>Poales</taxon>
        <taxon>Poaceae</taxon>
        <taxon>BOP clade</taxon>
        <taxon>Pooideae</taxon>
        <taxon>Triticodae</taxon>
        <taxon>Triticeae</taxon>
        <taxon>Triticinae</taxon>
        <taxon>Aegilops</taxon>
    </lineage>
</organism>
<name>A0A453JLC1_AEGTS</name>
<feature type="region of interest" description="Disordered" evidence="1">
    <location>
        <begin position="1"/>
        <end position="33"/>
    </location>
</feature>
<proteinExistence type="predicted"/>
<reference evidence="3" key="2">
    <citation type="journal article" date="2017" name="Nat. Plants">
        <title>The Aegilops tauschii genome reveals multiple impacts of transposons.</title>
        <authorList>
            <person name="Zhao G."/>
            <person name="Zou C."/>
            <person name="Li K."/>
            <person name="Wang K."/>
            <person name="Li T."/>
            <person name="Gao L."/>
            <person name="Zhang X."/>
            <person name="Wang H."/>
            <person name="Yang Z."/>
            <person name="Liu X."/>
            <person name="Jiang W."/>
            <person name="Mao L."/>
            <person name="Kong X."/>
            <person name="Jiao Y."/>
            <person name="Jia J."/>
        </authorList>
    </citation>
    <scope>NUCLEOTIDE SEQUENCE [LARGE SCALE GENOMIC DNA]</scope>
    <source>
        <strain evidence="3">cv. AL8/78</strain>
    </source>
</reference>
<evidence type="ECO:0000313" key="2">
    <source>
        <dbReference type="EnsemblPlants" id="AET5Gv20107700.1"/>
    </source>
</evidence>
<evidence type="ECO:0000313" key="3">
    <source>
        <dbReference type="Proteomes" id="UP000015105"/>
    </source>
</evidence>
<feature type="compositionally biased region" description="Basic residues" evidence="1">
    <location>
        <begin position="1"/>
        <end position="10"/>
    </location>
</feature>
<reference evidence="2" key="3">
    <citation type="journal article" date="2017" name="Nature">
        <title>Genome sequence of the progenitor of the wheat D genome Aegilops tauschii.</title>
        <authorList>
            <person name="Luo M.C."/>
            <person name="Gu Y.Q."/>
            <person name="Puiu D."/>
            <person name="Wang H."/>
            <person name="Twardziok S.O."/>
            <person name="Deal K.R."/>
            <person name="Huo N."/>
            <person name="Zhu T."/>
            <person name="Wang L."/>
            <person name="Wang Y."/>
            <person name="McGuire P.E."/>
            <person name="Liu S."/>
            <person name="Long H."/>
            <person name="Ramasamy R.K."/>
            <person name="Rodriguez J.C."/>
            <person name="Van S.L."/>
            <person name="Yuan L."/>
            <person name="Wang Z."/>
            <person name="Xia Z."/>
            <person name="Xiao L."/>
            <person name="Anderson O.D."/>
            <person name="Ouyang S."/>
            <person name="Liang Y."/>
            <person name="Zimin A.V."/>
            <person name="Pertea G."/>
            <person name="Qi P."/>
            <person name="Bennetzen J.L."/>
            <person name="Dai X."/>
            <person name="Dawson M.W."/>
            <person name="Muller H.G."/>
            <person name="Kugler K."/>
            <person name="Rivarola-Duarte L."/>
            <person name="Spannagl M."/>
            <person name="Mayer K.F.X."/>
            <person name="Lu F.H."/>
            <person name="Bevan M.W."/>
            <person name="Leroy P."/>
            <person name="Li P."/>
            <person name="You F.M."/>
            <person name="Sun Q."/>
            <person name="Liu Z."/>
            <person name="Lyons E."/>
            <person name="Wicker T."/>
            <person name="Salzberg S.L."/>
            <person name="Devos K.M."/>
            <person name="Dvorak J."/>
        </authorList>
    </citation>
    <scope>NUCLEOTIDE SEQUENCE [LARGE SCALE GENOMIC DNA]</scope>
    <source>
        <strain evidence="2">cv. AL8/78</strain>
    </source>
</reference>
<reference evidence="2" key="4">
    <citation type="submission" date="2019-03" db="UniProtKB">
        <authorList>
            <consortium name="EnsemblPlants"/>
        </authorList>
    </citation>
    <scope>IDENTIFICATION</scope>
</reference>
<sequence>MMRRPLRWRNRYTAAPSGHSTTPVTTKATNPRVGPTTLHRQGLLRVPHCTHDGTNGIAALLYLLKSSSLLCFSDRFLVADCSLGRSF</sequence>
<evidence type="ECO:0000256" key="1">
    <source>
        <dbReference type="SAM" id="MobiDB-lite"/>
    </source>
</evidence>
<protein>
    <submittedName>
        <fullName evidence="2">Uncharacterized protein</fullName>
    </submittedName>
</protein>
<dbReference type="Proteomes" id="UP000015105">
    <property type="component" value="Chromosome 5D"/>
</dbReference>
<dbReference type="AlphaFoldDB" id="A0A453JLC1"/>